<keyword evidence="3 5" id="KW-1133">Transmembrane helix</keyword>
<dbReference type="SUPFAM" id="SSF103473">
    <property type="entry name" value="MFS general substrate transporter"/>
    <property type="match status" value="1"/>
</dbReference>
<feature type="transmembrane region" description="Helical" evidence="5">
    <location>
        <begin position="100"/>
        <end position="119"/>
    </location>
</feature>
<dbReference type="CDD" id="cd17365">
    <property type="entry name" value="MFS_PcaK_like"/>
    <property type="match status" value="1"/>
</dbReference>
<evidence type="ECO:0000256" key="4">
    <source>
        <dbReference type="ARBA" id="ARBA00023136"/>
    </source>
</evidence>
<reference evidence="7 8" key="1">
    <citation type="submission" date="2020-04" db="EMBL/GenBank/DDBJ databases">
        <title>Paraburkholderia sp. G-4-1-8 isolated from soil.</title>
        <authorList>
            <person name="Dahal R.H."/>
        </authorList>
    </citation>
    <scope>NUCLEOTIDE SEQUENCE [LARGE SCALE GENOMIC DNA]</scope>
    <source>
        <strain evidence="7 8">G-4-1-8</strain>
    </source>
</reference>
<gene>
    <name evidence="7" type="ORF">HHL14_13960</name>
</gene>
<evidence type="ECO:0000313" key="7">
    <source>
        <dbReference type="EMBL" id="NML31938.1"/>
    </source>
</evidence>
<dbReference type="Gene3D" id="1.20.1250.20">
    <property type="entry name" value="MFS general substrate transporter like domains"/>
    <property type="match status" value="1"/>
</dbReference>
<dbReference type="GO" id="GO:0005886">
    <property type="term" value="C:plasma membrane"/>
    <property type="evidence" value="ECO:0007669"/>
    <property type="project" value="TreeGrafter"/>
</dbReference>
<keyword evidence="4 5" id="KW-0472">Membrane</keyword>
<comment type="subcellular location">
    <subcellularLocation>
        <location evidence="1">Membrane</location>
        <topology evidence="1">Multi-pass membrane protein</topology>
    </subcellularLocation>
</comment>
<evidence type="ECO:0000256" key="5">
    <source>
        <dbReference type="SAM" id="Phobius"/>
    </source>
</evidence>
<feature type="transmembrane region" description="Helical" evidence="5">
    <location>
        <begin position="32"/>
        <end position="56"/>
    </location>
</feature>
<dbReference type="Proteomes" id="UP000583127">
    <property type="component" value="Unassembled WGS sequence"/>
</dbReference>
<feature type="transmembrane region" description="Helical" evidence="5">
    <location>
        <begin position="157"/>
        <end position="180"/>
    </location>
</feature>
<sequence>MTAYSASPSPHAARPVNVTAMIDRNGISPFQVLIVVLCFLIVAIDGFDTAAIGFIAPAIRTQWQLTPAQLAPALGAGLAGLMAGALLFGPFADRIGRKRLLLLCVFGFGVASVASAFSTSMQMLIVLRFLTGMGLGAAMPNAITLTSEYCPASRRSFLVTTMFCGFTVGSALGGFVAAALIEHYGWRAVLLTGGIVPLLLLPVLARFLPESVRYLAAAGRPAPQIVAILQRIAPLENLADASFVTSEGKAAGSPITRLFRPDLLRGTLLLWLTFFMSLLVIYLLSSWLPMLLRSTGVSLQTAALVTAMFQVGGTLGAIVLGWLMDRINPHYVLAISYALAGVFTAAIGTLTATPWLAALAVFGAGFCVSGSQVGANALSAAFYPTDCRATGVSWANGIGRIGSVVGSLSGGAMLAAGMTMPSLFLVVGVPAVFAGMSMLALGIFGHARPADGAAAFVETKSAG</sequence>
<feature type="transmembrane region" description="Helical" evidence="5">
    <location>
        <begin position="268"/>
        <end position="290"/>
    </location>
</feature>
<organism evidence="7 8">
    <name type="scientific">Paraburkholderia antibiotica</name>
    <dbReference type="NCBI Taxonomy" id="2728839"/>
    <lineage>
        <taxon>Bacteria</taxon>
        <taxon>Pseudomonadati</taxon>
        <taxon>Pseudomonadota</taxon>
        <taxon>Betaproteobacteria</taxon>
        <taxon>Burkholderiales</taxon>
        <taxon>Burkholderiaceae</taxon>
        <taxon>Paraburkholderia</taxon>
    </lineage>
</organism>
<dbReference type="PANTHER" id="PTHR23508">
    <property type="entry name" value="CARBOXYLIC ACID TRANSPORTER PROTEIN HOMOLOG"/>
    <property type="match status" value="1"/>
</dbReference>
<feature type="transmembrane region" description="Helical" evidence="5">
    <location>
        <begin position="302"/>
        <end position="324"/>
    </location>
</feature>
<feature type="transmembrane region" description="Helical" evidence="5">
    <location>
        <begin position="398"/>
        <end position="417"/>
    </location>
</feature>
<feature type="transmembrane region" description="Helical" evidence="5">
    <location>
        <begin position="423"/>
        <end position="444"/>
    </location>
</feature>
<feature type="transmembrane region" description="Helical" evidence="5">
    <location>
        <begin position="186"/>
        <end position="205"/>
    </location>
</feature>
<feature type="transmembrane region" description="Helical" evidence="5">
    <location>
        <begin position="68"/>
        <end position="88"/>
    </location>
</feature>
<dbReference type="GO" id="GO:0046943">
    <property type="term" value="F:carboxylic acid transmembrane transporter activity"/>
    <property type="evidence" value="ECO:0007669"/>
    <property type="project" value="TreeGrafter"/>
</dbReference>
<proteinExistence type="predicted"/>
<evidence type="ECO:0000313" key="8">
    <source>
        <dbReference type="Proteomes" id="UP000583127"/>
    </source>
</evidence>
<feature type="domain" description="Major facilitator superfamily (MFS) profile" evidence="6">
    <location>
        <begin position="34"/>
        <end position="446"/>
    </location>
</feature>
<protein>
    <submittedName>
        <fullName evidence="7">Aromatic acid/H+ symport family MFS transporter</fullName>
    </submittedName>
</protein>
<keyword evidence="8" id="KW-1185">Reference proteome</keyword>
<dbReference type="AlphaFoldDB" id="A0A7X9X5W3"/>
<evidence type="ECO:0000256" key="2">
    <source>
        <dbReference type="ARBA" id="ARBA00022692"/>
    </source>
</evidence>
<dbReference type="EMBL" id="JABBFZ010000006">
    <property type="protein sequence ID" value="NML31938.1"/>
    <property type="molecule type" value="Genomic_DNA"/>
</dbReference>
<dbReference type="InterPro" id="IPR005829">
    <property type="entry name" value="Sugar_transporter_CS"/>
</dbReference>
<evidence type="ECO:0000259" key="6">
    <source>
        <dbReference type="PROSITE" id="PS50850"/>
    </source>
</evidence>
<comment type="caution">
    <text evidence="7">The sequence shown here is derived from an EMBL/GenBank/DDBJ whole genome shotgun (WGS) entry which is preliminary data.</text>
</comment>
<feature type="transmembrane region" description="Helical" evidence="5">
    <location>
        <begin position="331"/>
        <end position="350"/>
    </location>
</feature>
<dbReference type="InterPro" id="IPR020846">
    <property type="entry name" value="MFS_dom"/>
</dbReference>
<dbReference type="PANTHER" id="PTHR23508:SF10">
    <property type="entry name" value="CARBOXYLIC ACID TRANSPORTER PROTEIN HOMOLOG"/>
    <property type="match status" value="1"/>
</dbReference>
<dbReference type="RefSeq" id="WP_169498183.1">
    <property type="nucleotide sequence ID" value="NZ_JABBFZ010000006.1"/>
</dbReference>
<dbReference type="PROSITE" id="PS00217">
    <property type="entry name" value="SUGAR_TRANSPORT_2"/>
    <property type="match status" value="1"/>
</dbReference>
<dbReference type="InterPro" id="IPR011701">
    <property type="entry name" value="MFS"/>
</dbReference>
<dbReference type="PROSITE" id="PS50850">
    <property type="entry name" value="MFS"/>
    <property type="match status" value="1"/>
</dbReference>
<accession>A0A7X9X5W3</accession>
<evidence type="ECO:0000256" key="1">
    <source>
        <dbReference type="ARBA" id="ARBA00004141"/>
    </source>
</evidence>
<name>A0A7X9X5W3_9BURK</name>
<dbReference type="InterPro" id="IPR036259">
    <property type="entry name" value="MFS_trans_sf"/>
</dbReference>
<feature type="transmembrane region" description="Helical" evidence="5">
    <location>
        <begin position="125"/>
        <end position="145"/>
    </location>
</feature>
<keyword evidence="2 5" id="KW-0812">Transmembrane</keyword>
<feature type="transmembrane region" description="Helical" evidence="5">
    <location>
        <begin position="356"/>
        <end position="378"/>
    </location>
</feature>
<dbReference type="Pfam" id="PF07690">
    <property type="entry name" value="MFS_1"/>
    <property type="match status" value="1"/>
</dbReference>
<evidence type="ECO:0000256" key="3">
    <source>
        <dbReference type="ARBA" id="ARBA00022989"/>
    </source>
</evidence>